<feature type="domain" description="Glycosyl transferase family 1" evidence="6">
    <location>
        <begin position="257"/>
        <end position="431"/>
    </location>
</feature>
<accession>A0ABZ0YY47</accession>
<reference evidence="9 10" key="1">
    <citation type="submission" date="2023-11" db="EMBL/GenBank/DDBJ databases">
        <title>MicrobeMod: A computational toolkit for identifying prokaryotic methylation and restriction-modification with nanopore sequencing.</title>
        <authorList>
            <person name="Crits-Christoph A."/>
            <person name="Kang S.C."/>
            <person name="Lee H."/>
            <person name="Ostrov N."/>
        </authorList>
    </citation>
    <scope>NUCLEOTIDE SEQUENCE [LARGE SCALE GENOMIC DNA]</scope>
    <source>
        <strain evidence="9 10">ATCC 49870</strain>
    </source>
</reference>
<keyword evidence="4" id="KW-0808">Transferase</keyword>
<dbReference type="PANTHER" id="PTHR46039">
    <property type="entry name" value="SUCROSE-PHOSPHATE SYNTHASE 3-RELATED"/>
    <property type="match status" value="1"/>
</dbReference>
<protein>
    <recommendedName>
        <fullName evidence="2">sucrose-phosphate synthase</fullName>
        <ecNumber evidence="2">2.4.1.14</ecNumber>
    </recommendedName>
</protein>
<dbReference type="InterPro" id="IPR023214">
    <property type="entry name" value="HAD_sf"/>
</dbReference>
<dbReference type="InterPro" id="IPR006380">
    <property type="entry name" value="SPP-like_dom"/>
</dbReference>
<evidence type="ECO:0000259" key="6">
    <source>
        <dbReference type="Pfam" id="PF00534"/>
    </source>
</evidence>
<dbReference type="GO" id="GO:0016787">
    <property type="term" value="F:hydrolase activity"/>
    <property type="evidence" value="ECO:0007669"/>
    <property type="project" value="UniProtKB-KW"/>
</dbReference>
<keyword evidence="9" id="KW-0378">Hydrolase</keyword>
<evidence type="ECO:0000259" key="7">
    <source>
        <dbReference type="Pfam" id="PF05116"/>
    </source>
</evidence>
<evidence type="ECO:0000313" key="9">
    <source>
        <dbReference type="EMBL" id="WQH16668.1"/>
    </source>
</evidence>
<dbReference type="SUPFAM" id="SSF53756">
    <property type="entry name" value="UDP-Glycosyltransferase/glycogen phosphorylase"/>
    <property type="match status" value="1"/>
</dbReference>
<dbReference type="Pfam" id="PF13439">
    <property type="entry name" value="Glyco_transf_4"/>
    <property type="match status" value="1"/>
</dbReference>
<evidence type="ECO:0000313" key="10">
    <source>
        <dbReference type="Proteomes" id="UP001327459"/>
    </source>
</evidence>
<gene>
    <name evidence="9" type="ORF">SR882_01855</name>
</gene>
<feature type="domain" description="Sucrose phosphatase-like" evidence="7">
    <location>
        <begin position="471"/>
        <end position="713"/>
    </location>
</feature>
<dbReference type="Gene3D" id="3.90.1070.10">
    <property type="match status" value="1"/>
</dbReference>
<dbReference type="InterPro" id="IPR036412">
    <property type="entry name" value="HAD-like_sf"/>
</dbReference>
<dbReference type="PANTHER" id="PTHR46039:SF5">
    <property type="entry name" value="SUCROSE-PHOSPHATE SYNTHASE 3-RELATED"/>
    <property type="match status" value="1"/>
</dbReference>
<keyword evidence="10" id="KW-1185">Reference proteome</keyword>
<name>A0ABZ0YY47_9GAMM</name>
<dbReference type="EMBL" id="CP140153">
    <property type="protein sequence ID" value="WQH16668.1"/>
    <property type="molecule type" value="Genomic_DNA"/>
</dbReference>
<dbReference type="InterPro" id="IPR028098">
    <property type="entry name" value="Glyco_trans_4-like_N"/>
</dbReference>
<dbReference type="EC" id="2.4.1.14" evidence="2"/>
<dbReference type="InterPro" id="IPR012822">
    <property type="entry name" value="SucroseP_synth_GlycoTrfase_dom"/>
</dbReference>
<dbReference type="Pfam" id="PF00534">
    <property type="entry name" value="Glycos_transf_1"/>
    <property type="match status" value="1"/>
</dbReference>
<comment type="similarity">
    <text evidence="1">Belongs to the glycosyltransferase 1 family.</text>
</comment>
<sequence>MSDTMPKTGDNDGLYICLVSVHGLIRGQNLELGRDADTGGQTLYVVELAQALARRPEVGRVDLFTRRVIDPRVDADYAQPEEDLGDNAHIIRIDAGPEEYLPKERLWDYLNCFVDGALAHIDRIGRTPALIHSHYADAGYVGVRLAHHLGVPLAHTGHSLGRVKRRRLLARGESSETIESTYAMSIRVRAEEEVLAAADMVVVSTGQEIEEQYGLYDWTDPDKMTVIPPGVNLERFTPPPEQFAPPICADLRRFLREPQRPMVLALSRPDERKNIATLIEAFGAHPTLREQANLVIIAGNRDDIRDMDAGPRKVLTDILLLIDYHDLYGVAAYPRHHQSDDVPDLYRLVTRSRGVFINPALTEPFGLTLIEAAAAGAPILATEDGGPRDIIAACENGELIDPLDAEGIGERIAALLEDRERWRRYSQNGIRRVRECYAWDAHVESYLARVARLFEGERRAVRPSLPDHVLTQVDRALVVELAALGDSTDAGPRRRLVETLRAHRRQAGFAVVSDRPRREVLSALKELGVPTPDVLITRGGTQIHYGPRLSRDEGWSRHIGYAWQPDRVYNLLARTPGLELRSRAVQGVHAVHAFIADTDAFPGFEALENELHQLDIHANLMRLSRNELLAMPVRASKGFALRYFATQWGIALDHLLVAGGVATDEDMLRGNPLGAVVTPDGASELPGLTDLDRVIFTRGRGPSGVFEAIDHYDFFGACALPEGRRGDDGASS</sequence>
<dbReference type="Gene3D" id="3.40.50.2000">
    <property type="entry name" value="Glycogen Phosphorylase B"/>
    <property type="match status" value="2"/>
</dbReference>
<comment type="catalytic activity">
    <reaction evidence="5">
        <text>beta-D-fructose 6-phosphate + UDP-alpha-D-glucose = sucrose 6(F)-phosphate + UDP + H(+)</text>
        <dbReference type="Rhea" id="RHEA:22172"/>
        <dbReference type="ChEBI" id="CHEBI:15378"/>
        <dbReference type="ChEBI" id="CHEBI:57634"/>
        <dbReference type="ChEBI" id="CHEBI:57723"/>
        <dbReference type="ChEBI" id="CHEBI:58223"/>
        <dbReference type="ChEBI" id="CHEBI:58885"/>
        <dbReference type="EC" id="2.4.1.14"/>
    </reaction>
</comment>
<dbReference type="NCBIfam" id="TIGR02472">
    <property type="entry name" value="sucr_P_syn_N"/>
    <property type="match status" value="1"/>
</dbReference>
<evidence type="ECO:0000256" key="2">
    <source>
        <dbReference type="ARBA" id="ARBA00012536"/>
    </source>
</evidence>
<evidence type="ECO:0000256" key="5">
    <source>
        <dbReference type="ARBA" id="ARBA00047471"/>
    </source>
</evidence>
<dbReference type="RefSeq" id="WP_322521657.1">
    <property type="nucleotide sequence ID" value="NZ_CP140153.1"/>
</dbReference>
<dbReference type="SUPFAM" id="SSF56784">
    <property type="entry name" value="HAD-like"/>
    <property type="match status" value="1"/>
</dbReference>
<evidence type="ECO:0000256" key="3">
    <source>
        <dbReference type="ARBA" id="ARBA00022676"/>
    </source>
</evidence>
<organism evidence="9 10">
    <name type="scientific">Guyparkeria halophila</name>
    <dbReference type="NCBI Taxonomy" id="47960"/>
    <lineage>
        <taxon>Bacteria</taxon>
        <taxon>Pseudomonadati</taxon>
        <taxon>Pseudomonadota</taxon>
        <taxon>Gammaproteobacteria</taxon>
        <taxon>Chromatiales</taxon>
        <taxon>Thioalkalibacteraceae</taxon>
        <taxon>Guyparkeria</taxon>
    </lineage>
</organism>
<dbReference type="Proteomes" id="UP001327459">
    <property type="component" value="Chromosome"/>
</dbReference>
<dbReference type="Gene3D" id="3.40.50.1000">
    <property type="entry name" value="HAD superfamily/HAD-like"/>
    <property type="match status" value="1"/>
</dbReference>
<evidence type="ECO:0000256" key="4">
    <source>
        <dbReference type="ARBA" id="ARBA00022679"/>
    </source>
</evidence>
<dbReference type="Pfam" id="PF05116">
    <property type="entry name" value="S6PP"/>
    <property type="match status" value="1"/>
</dbReference>
<evidence type="ECO:0000259" key="8">
    <source>
        <dbReference type="Pfam" id="PF13439"/>
    </source>
</evidence>
<evidence type="ECO:0000256" key="1">
    <source>
        <dbReference type="ARBA" id="ARBA00006530"/>
    </source>
</evidence>
<feature type="domain" description="Glycosyltransferase subfamily 4-like N-terminal" evidence="8">
    <location>
        <begin position="39"/>
        <end position="235"/>
    </location>
</feature>
<proteinExistence type="inferred from homology"/>
<dbReference type="InterPro" id="IPR001296">
    <property type="entry name" value="Glyco_trans_1"/>
</dbReference>
<keyword evidence="3" id="KW-0328">Glycosyltransferase</keyword>
<dbReference type="InterPro" id="IPR044161">
    <property type="entry name" value="SPS"/>
</dbReference>